<dbReference type="InterPro" id="IPR036465">
    <property type="entry name" value="vWFA_dom_sf"/>
</dbReference>
<accession>A0A3R6Y2V7</accession>
<evidence type="ECO:0000313" key="3">
    <source>
        <dbReference type="Proteomes" id="UP000285060"/>
    </source>
</evidence>
<dbReference type="Proteomes" id="UP000285060">
    <property type="component" value="Unassembled WGS sequence"/>
</dbReference>
<sequence length="159" mass="16996">MIVLDPTVAMRSLVLLISLGKWMSAASLMPLPVQVIVHQMLLFRKNDEVGIVMDGTDNQLNSDDDNNYKNVTGLSTIAPVSLDLAKKLHVMEAASVETTAHVTIVTAAAHTASSPPHVKPGPILFNAAFSIEVVLVGEVTLLMNTGRAAVLYAQVRPTL</sequence>
<organism evidence="2 3">
    <name type="scientific">Aphanomyces invadans</name>
    <dbReference type="NCBI Taxonomy" id="157072"/>
    <lineage>
        <taxon>Eukaryota</taxon>
        <taxon>Sar</taxon>
        <taxon>Stramenopiles</taxon>
        <taxon>Oomycota</taxon>
        <taxon>Saprolegniomycetes</taxon>
        <taxon>Saprolegniales</taxon>
        <taxon>Verrucalvaceae</taxon>
        <taxon>Aphanomyces</taxon>
    </lineage>
</organism>
<keyword evidence="1" id="KW-0472">Membrane</keyword>
<comment type="caution">
    <text evidence="2">The sequence shown here is derived from an EMBL/GenBank/DDBJ whole genome shotgun (WGS) entry which is preliminary data.</text>
</comment>
<dbReference type="EMBL" id="QUSY01001441">
    <property type="protein sequence ID" value="RHY24946.1"/>
    <property type="molecule type" value="Genomic_DNA"/>
</dbReference>
<feature type="transmembrane region" description="Helical" evidence="1">
    <location>
        <begin position="12"/>
        <end position="37"/>
    </location>
</feature>
<evidence type="ECO:0000313" key="2">
    <source>
        <dbReference type="EMBL" id="RHY24946.1"/>
    </source>
</evidence>
<name>A0A3R6Y2V7_9STRA</name>
<reference evidence="2 3" key="1">
    <citation type="submission" date="2018-08" db="EMBL/GenBank/DDBJ databases">
        <title>Aphanomyces genome sequencing and annotation.</title>
        <authorList>
            <person name="Minardi D."/>
            <person name="Oidtmann B."/>
            <person name="Van Der Giezen M."/>
            <person name="Studholme D.J."/>
        </authorList>
    </citation>
    <scope>NUCLEOTIDE SEQUENCE [LARGE SCALE GENOMIC DNA]</scope>
    <source>
        <strain evidence="2 3">NJM0002</strain>
    </source>
</reference>
<dbReference type="VEuPathDB" id="FungiDB:H310_10297"/>
<keyword evidence="1" id="KW-1133">Transmembrane helix</keyword>
<protein>
    <submittedName>
        <fullName evidence="2">Uncharacterized protein</fullName>
    </submittedName>
</protein>
<keyword evidence="3" id="KW-1185">Reference proteome</keyword>
<evidence type="ECO:0000256" key="1">
    <source>
        <dbReference type="SAM" id="Phobius"/>
    </source>
</evidence>
<dbReference type="Gene3D" id="3.40.50.410">
    <property type="entry name" value="von Willebrand factor, type A domain"/>
    <property type="match status" value="1"/>
</dbReference>
<keyword evidence="1" id="KW-0812">Transmembrane</keyword>
<dbReference type="AlphaFoldDB" id="A0A3R6Y2V7"/>
<proteinExistence type="predicted"/>
<gene>
    <name evidence="2" type="ORF">DYB32_009228</name>
</gene>